<evidence type="ECO:0000313" key="2">
    <source>
        <dbReference type="Proteomes" id="UP000016714"/>
    </source>
</evidence>
<dbReference type="KEGG" id="vag:N646_3063"/>
<proteinExistence type="predicted"/>
<gene>
    <name evidence="1" type="ORF">N646_3063</name>
</gene>
<dbReference type="Proteomes" id="UP000016714">
    <property type="component" value="Chromosome 1"/>
</dbReference>
<dbReference type="RefSeq" id="WP_021034161.1">
    <property type="nucleotide sequence ID" value="NC_022349.1"/>
</dbReference>
<sequence length="60" mass="7457">MNEKVRIPIVTDTVLVDGCYQEERRFGEERRKNKKRWRHYERRINSDPRKTCYKSIDEEV</sequence>
<organism evidence="1 2">
    <name type="scientific">Vibrio alginolyticus (strain ATCC 17749 / DSM 2171 / NBRC 15630 / NCIMB 1903 / NCTC 12160 / XII-53)</name>
    <dbReference type="NCBI Taxonomy" id="1219076"/>
    <lineage>
        <taxon>Bacteria</taxon>
        <taxon>Pseudomonadati</taxon>
        <taxon>Pseudomonadota</taxon>
        <taxon>Gammaproteobacteria</taxon>
        <taxon>Vibrionales</taxon>
        <taxon>Vibrionaceae</taxon>
        <taxon>Vibrio</taxon>
    </lineage>
</organism>
<protein>
    <submittedName>
        <fullName evidence="1">Uncharacterized protein</fullName>
    </submittedName>
</protein>
<accession>A0A2I3CIK3</accession>
<name>A0A2I3CIK3_VIBAX</name>
<dbReference type="AlphaFoldDB" id="A0A2I3CIK3"/>
<dbReference type="EMBL" id="CP006718">
    <property type="protein sequence ID" value="AGV18873.1"/>
    <property type="molecule type" value="Genomic_DNA"/>
</dbReference>
<dbReference type="GeneID" id="75168344"/>
<dbReference type="HOGENOM" id="CLU_2940559_0_0_6"/>
<evidence type="ECO:0000313" key="1">
    <source>
        <dbReference type="EMBL" id="AGV18873.1"/>
    </source>
</evidence>
<reference evidence="1 2" key="1">
    <citation type="journal article" date="2015" name="Genome Announc.">
        <title>Complete genome sequence of Vibrio alginolyticus ATCC 17749.</title>
        <authorList>
            <person name="Liu X.F."/>
            <person name="Cao Y."/>
            <person name="Zhang H.L."/>
            <person name="Chen Y.J."/>
            <person name="Hu C.J."/>
        </authorList>
    </citation>
    <scope>NUCLEOTIDE SEQUENCE [LARGE SCALE GENOMIC DNA]</scope>
    <source>
        <strain evidence="2">ATCC 17749 / DSM 2171 / NBRC 15630 / NCIMB 1903 / NCTC 12160 / XII-53</strain>
    </source>
</reference>